<dbReference type="AlphaFoldDB" id="A0A366EAZ7"/>
<gene>
    <name evidence="2" type="ORF">DFR47_101243</name>
</gene>
<dbReference type="InterPro" id="IPR002654">
    <property type="entry name" value="Glyco_trans_25"/>
</dbReference>
<name>A0A366EAZ7_9HYPH</name>
<dbReference type="CDD" id="cd06532">
    <property type="entry name" value="Glyco_transf_25"/>
    <property type="match status" value="1"/>
</dbReference>
<dbReference type="RefSeq" id="WP_170137416.1">
    <property type="nucleotide sequence ID" value="NZ_JBHEEG010000003.1"/>
</dbReference>
<proteinExistence type="predicted"/>
<evidence type="ECO:0000313" key="3">
    <source>
        <dbReference type="Proteomes" id="UP000252893"/>
    </source>
</evidence>
<accession>A0A366EAZ7</accession>
<feature type="domain" description="Glycosyl transferase family 25" evidence="1">
    <location>
        <begin position="8"/>
        <end position="181"/>
    </location>
</feature>
<keyword evidence="3" id="KW-1185">Reference proteome</keyword>
<evidence type="ECO:0000313" key="2">
    <source>
        <dbReference type="EMBL" id="RBO98644.1"/>
    </source>
</evidence>
<keyword evidence="2" id="KW-0808">Transferase</keyword>
<dbReference type="Pfam" id="PF01755">
    <property type="entry name" value="Glyco_transf_25"/>
    <property type="match status" value="1"/>
</dbReference>
<protein>
    <submittedName>
        <fullName evidence="2">Glycosyl transferase family 25</fullName>
    </submittedName>
</protein>
<organism evidence="2 3">
    <name type="scientific">Pseudochrobactrum asaccharolyticum</name>
    <dbReference type="NCBI Taxonomy" id="354351"/>
    <lineage>
        <taxon>Bacteria</taxon>
        <taxon>Pseudomonadati</taxon>
        <taxon>Pseudomonadota</taxon>
        <taxon>Alphaproteobacteria</taxon>
        <taxon>Hyphomicrobiales</taxon>
        <taxon>Brucellaceae</taxon>
        <taxon>Pseudochrobactrum</taxon>
    </lineage>
</organism>
<dbReference type="EMBL" id="QNRH01000001">
    <property type="protein sequence ID" value="RBO98644.1"/>
    <property type="molecule type" value="Genomic_DNA"/>
</dbReference>
<dbReference type="GO" id="GO:0016740">
    <property type="term" value="F:transferase activity"/>
    <property type="evidence" value="ECO:0007669"/>
    <property type="project" value="UniProtKB-KW"/>
</dbReference>
<comment type="caution">
    <text evidence="2">The sequence shown here is derived from an EMBL/GenBank/DDBJ whole genome shotgun (WGS) entry which is preliminary data.</text>
</comment>
<dbReference type="Proteomes" id="UP000252893">
    <property type="component" value="Unassembled WGS sequence"/>
</dbReference>
<reference evidence="2 3" key="1">
    <citation type="submission" date="2018-06" db="EMBL/GenBank/DDBJ databases">
        <title>Genomic Encyclopedia of Type Strains, Phase IV (KMG-IV): sequencing the most valuable type-strain genomes for metagenomic binning, comparative biology and taxonomic classification.</title>
        <authorList>
            <person name="Goeker M."/>
        </authorList>
    </citation>
    <scope>NUCLEOTIDE SEQUENCE [LARGE SCALE GENOMIC DNA]</scope>
    <source>
        <strain evidence="2 3">DSM 25619</strain>
    </source>
</reference>
<evidence type="ECO:0000259" key="1">
    <source>
        <dbReference type="Pfam" id="PF01755"/>
    </source>
</evidence>
<sequence>MLNEQNFPVYALNLDRSKDRWDSLLAHAQEIGVAVQRVPAVDGKLLRPEDKKNFDDAGFRRDHGKIASVAEIGCYLSHMKALKMIADGDAVGGVIIEDDIRFSDEFMPVVEAAMALKGWDVIKLIHNRLVGFRPVEQLTPDVAIGRTTHGPLGNAGAYIVSKEGAAKLLQALQIMHLPYDVALERGWTGSYNFFTASKAVVSNPNESASTISEAGASSYAKAKLPTHKRISTLFFRVKDYLNRVFYSFKKANLRHR</sequence>